<dbReference type="SUPFAM" id="SSF49899">
    <property type="entry name" value="Concanavalin A-like lectins/glucanases"/>
    <property type="match status" value="1"/>
</dbReference>
<dbReference type="Pfam" id="PF13385">
    <property type="entry name" value="Laminin_G_3"/>
    <property type="match status" value="1"/>
</dbReference>
<dbReference type="OrthoDB" id="5526848at2"/>
<dbReference type="InterPro" id="IPR013783">
    <property type="entry name" value="Ig-like_fold"/>
</dbReference>
<keyword evidence="2" id="KW-1185">Reference proteome</keyword>
<sequence>MPKKYASSNLTPAFPAWVTSTLPDASGASNYSQTISASSPANAPITYSLVSGSLPAGLSLSGSTIAGGVTNPAADTTYTFTLRATTGQYSSDRTFTIFVTRVTQTDSLSDKVQYLYHLDGNYADTSANARNLTATNPNANGGAQVTTAKYGTGSLYFNGASMSTTTDIRVPASASPLVTGDFTFEFWLNSFSAANGQGNNMVLFCTAVGAAGTNLSTDATNCISIYAQPGYTSAPNRLTVKFQNAGTPFAGSTVVNDGVWRHIAVVRNGMGTSNCAIYVNGVAEAFTTYTGTVDFGATYGLKVGQWVGQQTSCFFKGYIDEVRLTLAPRYTANFTPPAAAFSYP</sequence>
<dbReference type="AlphaFoldDB" id="A0A5C4LG90"/>
<accession>A0A5C4LG90</accession>
<evidence type="ECO:0000313" key="2">
    <source>
        <dbReference type="Proteomes" id="UP000305267"/>
    </source>
</evidence>
<dbReference type="Gene3D" id="2.60.40.10">
    <property type="entry name" value="Immunoglobulins"/>
    <property type="match status" value="1"/>
</dbReference>
<dbReference type="EMBL" id="VDDA01000011">
    <property type="protein sequence ID" value="TNC10838.1"/>
    <property type="molecule type" value="Genomic_DNA"/>
</dbReference>
<evidence type="ECO:0000313" key="1">
    <source>
        <dbReference type="EMBL" id="TNC10838.1"/>
    </source>
</evidence>
<gene>
    <name evidence="1" type="ORF">FF100_22060</name>
</gene>
<reference evidence="1 2" key="1">
    <citation type="submission" date="2019-06" db="EMBL/GenBank/DDBJ databases">
        <title>Genome of Methylobacterium sp. 17Sr1-39.</title>
        <authorList>
            <person name="Seo T."/>
        </authorList>
    </citation>
    <scope>NUCLEOTIDE SEQUENCE [LARGE SCALE GENOMIC DNA]</scope>
    <source>
        <strain evidence="1 2">17Sr1-39</strain>
    </source>
</reference>
<name>A0A5C4LG90_9HYPH</name>
<dbReference type="InterPro" id="IPR013320">
    <property type="entry name" value="ConA-like_dom_sf"/>
</dbReference>
<dbReference type="Gene3D" id="2.60.120.200">
    <property type="match status" value="1"/>
</dbReference>
<comment type="caution">
    <text evidence="1">The sequence shown here is derived from an EMBL/GenBank/DDBJ whole genome shotgun (WGS) entry which is preliminary data.</text>
</comment>
<protein>
    <submittedName>
        <fullName evidence="1">LamG domain-containing protein</fullName>
    </submittedName>
</protein>
<proteinExistence type="predicted"/>
<dbReference type="Proteomes" id="UP000305267">
    <property type="component" value="Unassembled WGS sequence"/>
</dbReference>
<dbReference type="RefSeq" id="WP_139037897.1">
    <property type="nucleotide sequence ID" value="NZ_VDDA01000011.1"/>
</dbReference>
<organism evidence="1 2">
    <name type="scientific">Methylobacterium terricola</name>
    <dbReference type="NCBI Taxonomy" id="2583531"/>
    <lineage>
        <taxon>Bacteria</taxon>
        <taxon>Pseudomonadati</taxon>
        <taxon>Pseudomonadota</taxon>
        <taxon>Alphaproteobacteria</taxon>
        <taxon>Hyphomicrobiales</taxon>
        <taxon>Methylobacteriaceae</taxon>
        <taxon>Methylobacterium</taxon>
    </lineage>
</organism>